<comment type="caution">
    <text evidence="1">The sequence shown here is derived from an EMBL/GenBank/DDBJ whole genome shotgun (WGS) entry which is preliminary data.</text>
</comment>
<proteinExistence type="predicted"/>
<dbReference type="EMBL" id="JBBPBN010000260">
    <property type="protein sequence ID" value="KAK8491383.1"/>
    <property type="molecule type" value="Genomic_DNA"/>
</dbReference>
<name>A0ABR2ADY8_9ROSI</name>
<organism evidence="1 2">
    <name type="scientific">Hibiscus sabdariffa</name>
    <name type="common">roselle</name>
    <dbReference type="NCBI Taxonomy" id="183260"/>
    <lineage>
        <taxon>Eukaryota</taxon>
        <taxon>Viridiplantae</taxon>
        <taxon>Streptophyta</taxon>
        <taxon>Embryophyta</taxon>
        <taxon>Tracheophyta</taxon>
        <taxon>Spermatophyta</taxon>
        <taxon>Magnoliopsida</taxon>
        <taxon>eudicotyledons</taxon>
        <taxon>Gunneridae</taxon>
        <taxon>Pentapetalae</taxon>
        <taxon>rosids</taxon>
        <taxon>malvids</taxon>
        <taxon>Malvales</taxon>
        <taxon>Malvaceae</taxon>
        <taxon>Malvoideae</taxon>
        <taxon>Hibiscus</taxon>
    </lineage>
</organism>
<accession>A0ABR2ADY8</accession>
<gene>
    <name evidence="1" type="ORF">V6N11_073709</name>
</gene>
<sequence>MDEVSNGDVGGRIWMVLGGGVEQCWEEEGGRLLLDGDGGTVMVVWAVSQGVLDGGLKWRLGLGSCGGWFGDLRMKVKMVG</sequence>
<protein>
    <submittedName>
        <fullName evidence="1">Uncharacterized protein</fullName>
    </submittedName>
</protein>
<evidence type="ECO:0000313" key="2">
    <source>
        <dbReference type="Proteomes" id="UP001396334"/>
    </source>
</evidence>
<dbReference type="Proteomes" id="UP001396334">
    <property type="component" value="Unassembled WGS sequence"/>
</dbReference>
<evidence type="ECO:0000313" key="1">
    <source>
        <dbReference type="EMBL" id="KAK8491383.1"/>
    </source>
</evidence>
<keyword evidence="2" id="KW-1185">Reference proteome</keyword>
<reference evidence="1 2" key="1">
    <citation type="journal article" date="2024" name="G3 (Bethesda)">
        <title>Genome assembly of Hibiscus sabdariffa L. provides insights into metabolisms of medicinal natural products.</title>
        <authorList>
            <person name="Kim T."/>
        </authorList>
    </citation>
    <scope>NUCLEOTIDE SEQUENCE [LARGE SCALE GENOMIC DNA]</scope>
    <source>
        <strain evidence="1">TK-2024</strain>
        <tissue evidence="1">Old leaves</tissue>
    </source>
</reference>